<dbReference type="SUPFAM" id="SSF46626">
    <property type="entry name" value="Cytochrome c"/>
    <property type="match status" value="2"/>
</dbReference>
<dbReference type="InterPro" id="IPR000601">
    <property type="entry name" value="PKD_dom"/>
</dbReference>
<dbReference type="PANTHER" id="PTHR47197:SF3">
    <property type="entry name" value="DIHYDRO-HEME D1 DEHYDROGENASE"/>
    <property type="match status" value="1"/>
</dbReference>
<dbReference type="EMBL" id="JAAWWL010000002">
    <property type="protein sequence ID" value="NKI31909.1"/>
    <property type="molecule type" value="Genomic_DNA"/>
</dbReference>
<organism evidence="10 11">
    <name type="scientific">Croceivirga thetidis</name>
    <dbReference type="NCBI Taxonomy" id="2721623"/>
    <lineage>
        <taxon>Bacteria</taxon>
        <taxon>Pseudomonadati</taxon>
        <taxon>Bacteroidota</taxon>
        <taxon>Flavobacteriia</taxon>
        <taxon>Flavobacteriales</taxon>
        <taxon>Flavobacteriaceae</taxon>
        <taxon>Croceivirga</taxon>
    </lineage>
</organism>
<feature type="domain" description="Cytochrome c" evidence="8">
    <location>
        <begin position="1212"/>
        <end position="1322"/>
    </location>
</feature>
<keyword evidence="11" id="KW-1185">Reference proteome</keyword>
<dbReference type="SUPFAM" id="SSF50974">
    <property type="entry name" value="Nitrous oxide reductase, N-terminal domain"/>
    <property type="match status" value="1"/>
</dbReference>
<sequence>MKNTLGKISKRVFQKLSLVLSVLLLSSFVLIVGNLDSRKGVIPKITFSEQEVGTIISPQMGVRHMNQPSVFNGYVILAGNAEHEVWDISNPYAPVKLAEMISSHKNGEAESHQVTYGKDINGKYYLATISGRGFDIWDVSQTTNPLYVKAVEIEGVNYGDVDNAIWGLSWQGNYLYIGATNQGLLIFDVSNVTNPVLVSSLSRSELGGVYAGPLFAVGNLLTITTPKEYAGIATVDISNPENPILLDSKTFNEKSYIGGFYGKHAYLINPFRKIDVTSNPNEIQLVSSLSNPIAEYMSFAENHLFLGGLRGGTQGLYKYDISNENQLQLKTRIQGRNSGFDDQFSVPIGNMVVMADDQFYNNSYVSAVMAVHDTQPDNNGPSVLYFNPGSDLQNASVSTNIGISFDDWIELTSVDANSFQVIDDSGNQVQGRWGLTYTTLNFSPAQPLKEATEYRVFLPQGGVKDLSGNGLKNAFEFSFTTEGEQTLPDENIELYETPPTELGNPTVFRILNPKPELRYQWDLGDGAQNVGAEISHTYQDPGRYPVLVTAYRNPDEDGVFDVVNADLSGGVILSSIHSGANRNTYADFPSEQGDNVSITWSLNQATSRNVKIDFRYASLGNSRALNLYMNGLFIQRLDFPNTNSWEIWNAVSTTTLNLPAGTNTIELRANAGTSGPNIDYLFISDGSENTGDEYSVVDTFAFTQIVFEPVPVLKPQQSSALHLLENKLWVANADANSVTVIDLESLERMAEVSVGMRPIAIASDNQNRLWVLNKDSWNITLLDETSGELMNEVTLPYASRPTAILLSPEKDYAYVVLSSLAQVLKINTQTLSTEKTLSIPKDDNGILPELGSMAMTAEGDKIYVLRFISSDIYGQVFAINTADLSMVKQIPLEYSEGLDSSGFSRGLPNYLASIAISPDGKLACIPSKKDNVLRGTSRDGNPLTHDLTVRAINSFINLENDEELGNKRIDMDNIDRGHTAVFNELGDLVYVSQPGNNQIWVIETSTGNKINEIDTNKTPQAMLIDDENEYLLVHNFLSRSISVFQLDTNGVNWNFLIEIPLLNSEPLAPEVLKGKQLFYDATSTKLNMEGYMSCVSCHMDGGHDGRVWDFTNLGEGLRNTIDLRGKAGTREGALHWSANFDEVHDFENQIRILGSGTGLMDDSDFSSGTIEEPLGDSKAGYSEELDALNAYVSSLGIHLPSPYRNQDGSMTSDGQLGKQLFNDLRCFQCHGDNHFTDSPVGITHDIGTIGGSSGNSDGKELLGIDTPGLRGIWNTAPYLHDGSAPTLKSIFTEKNQLEAHASTSNLSTDELNQLISYLNQLDDSSDVAQNNTIEVSLNTTETNNEIYVGNAVELSVTSNIENINAVHYYLNGDLINTSSDYPFTITWIPENSGNIPLKAKVFYGDTGRAVVTNVKRLMVQESTRVTSVLTNPESVDLNLGETVKLNVTVNPENATNRQVIWSSSDESIAQVDQSGTVIAVKEGNANITATSVDGGHTALTEVTVINSFISVTGINLESSEVELFEGETFLLSAVVSPSNATDASLTWNSENNEVVTVDSSGQLNAISEGTTVVTVTTNDGGYSASANISVRKIEVSVSGIEVQPETIELIVGESFDITVEVIPSDASNKSVLWFSEDNSIASVDQNGSVMAKSEGETQITIESVDGGYTAFVVVNVTENTTQSIALEGIELNPKRVALEVGQKAKLFPLFFPSNATNQKLFWETSNPLIAMISADGEITGVSNGNTKIRATSEDGGFTSEANIVVITPAGTKEDLTSLTIVPNPASEVLEISLKDFDNGTIAIRRISFFQINGKEVLRLDGRFLDMNNTKLELDISSLAQGNYVISIFTQRHGVISKRLIVN</sequence>
<evidence type="ECO:0000259" key="8">
    <source>
        <dbReference type="PROSITE" id="PS51007"/>
    </source>
</evidence>
<dbReference type="Gene3D" id="2.60.120.260">
    <property type="entry name" value="Galactose-binding domain-like"/>
    <property type="match status" value="1"/>
</dbReference>
<dbReference type="Proteomes" id="UP000718451">
    <property type="component" value="Unassembled WGS sequence"/>
</dbReference>
<protein>
    <submittedName>
        <fullName evidence="10">C-type cytochrome</fullName>
    </submittedName>
</protein>
<dbReference type="PROSITE" id="PS51175">
    <property type="entry name" value="CBM6"/>
    <property type="match status" value="1"/>
</dbReference>
<dbReference type="PROSITE" id="PS51007">
    <property type="entry name" value="CYTC"/>
    <property type="match status" value="2"/>
</dbReference>
<dbReference type="InterPro" id="IPR036909">
    <property type="entry name" value="Cyt_c-like_dom_sf"/>
</dbReference>
<evidence type="ECO:0000256" key="5">
    <source>
        <dbReference type="PROSITE-ProRule" id="PRU00433"/>
    </source>
</evidence>
<accession>A0ABX1GQN9</accession>
<dbReference type="InterPro" id="IPR013211">
    <property type="entry name" value="LVIVD"/>
</dbReference>
<dbReference type="InterPro" id="IPR003343">
    <property type="entry name" value="Big_2"/>
</dbReference>
<dbReference type="InterPro" id="IPR026444">
    <property type="entry name" value="Secre_tail"/>
</dbReference>
<dbReference type="InterPro" id="IPR015943">
    <property type="entry name" value="WD40/YVTN_repeat-like_dom_sf"/>
</dbReference>
<dbReference type="SUPFAM" id="SSF101908">
    <property type="entry name" value="Putative isomerase YbhE"/>
    <property type="match status" value="1"/>
</dbReference>
<proteinExistence type="predicted"/>
<feature type="domain" description="Cytochrome c" evidence="8">
    <location>
        <begin position="1069"/>
        <end position="1196"/>
    </location>
</feature>
<evidence type="ECO:0000313" key="11">
    <source>
        <dbReference type="Proteomes" id="UP000718451"/>
    </source>
</evidence>
<keyword evidence="2 5" id="KW-0479">Metal-binding</keyword>
<dbReference type="Pfam" id="PF02368">
    <property type="entry name" value="Big_2"/>
    <property type="match status" value="4"/>
</dbReference>
<keyword evidence="4 5" id="KW-0408">Iron</keyword>
<reference evidence="10 11" key="1">
    <citation type="submission" date="2020-04" db="EMBL/GenBank/DDBJ databases">
        <authorList>
            <person name="Yoon J."/>
        </authorList>
    </citation>
    <scope>NUCLEOTIDE SEQUENCE [LARGE SCALE GENOMIC DNA]</scope>
    <source>
        <strain evidence="10 11">DJ-13</strain>
    </source>
</reference>
<name>A0ABX1GQN9_9FLAO</name>
<dbReference type="InterPro" id="IPR013783">
    <property type="entry name" value="Ig-like_fold"/>
</dbReference>
<dbReference type="Gene3D" id="1.10.760.10">
    <property type="entry name" value="Cytochrome c-like domain"/>
    <property type="match status" value="2"/>
</dbReference>
<comment type="caution">
    <text evidence="10">The sequence shown here is derived from an EMBL/GenBank/DDBJ whole genome shotgun (WGS) entry which is preliminary data.</text>
</comment>
<dbReference type="NCBIfam" id="TIGR04183">
    <property type="entry name" value="Por_Secre_tail"/>
    <property type="match status" value="1"/>
</dbReference>
<dbReference type="InterPro" id="IPR008964">
    <property type="entry name" value="Invasin/intimin_cell_adhesion"/>
</dbReference>
<keyword evidence="1 5" id="KW-0349">Heme</keyword>
<dbReference type="SUPFAM" id="SSF49299">
    <property type="entry name" value="PKD domain"/>
    <property type="match status" value="1"/>
</dbReference>
<dbReference type="InterPro" id="IPR011045">
    <property type="entry name" value="N2O_reductase_N"/>
</dbReference>
<dbReference type="PANTHER" id="PTHR47197">
    <property type="entry name" value="PROTEIN NIRF"/>
    <property type="match status" value="1"/>
</dbReference>
<dbReference type="InterPro" id="IPR009056">
    <property type="entry name" value="Cyt_c-like_dom"/>
</dbReference>
<keyword evidence="6" id="KW-0812">Transmembrane</keyword>
<dbReference type="RefSeq" id="WP_168552144.1">
    <property type="nucleotide sequence ID" value="NZ_JAAWWL010000002.1"/>
</dbReference>
<feature type="domain" description="CBM6" evidence="9">
    <location>
        <begin position="558"/>
        <end position="684"/>
    </location>
</feature>
<evidence type="ECO:0000313" key="10">
    <source>
        <dbReference type="EMBL" id="NKI31909.1"/>
    </source>
</evidence>
<evidence type="ECO:0000256" key="3">
    <source>
        <dbReference type="ARBA" id="ARBA00022729"/>
    </source>
</evidence>
<evidence type="ECO:0000259" key="7">
    <source>
        <dbReference type="PROSITE" id="PS50093"/>
    </source>
</evidence>
<dbReference type="PROSITE" id="PS50093">
    <property type="entry name" value="PKD"/>
    <property type="match status" value="1"/>
</dbReference>
<dbReference type="Pfam" id="PF18911">
    <property type="entry name" value="PKD_4"/>
    <property type="match status" value="1"/>
</dbReference>
<dbReference type="InterPro" id="IPR035986">
    <property type="entry name" value="PKD_dom_sf"/>
</dbReference>
<keyword evidence="6" id="KW-0472">Membrane</keyword>
<dbReference type="Gene3D" id="2.60.40.10">
    <property type="entry name" value="Immunoglobulins"/>
    <property type="match status" value="2"/>
</dbReference>
<evidence type="ECO:0000259" key="9">
    <source>
        <dbReference type="PROSITE" id="PS51175"/>
    </source>
</evidence>
<evidence type="ECO:0000256" key="2">
    <source>
        <dbReference type="ARBA" id="ARBA00022723"/>
    </source>
</evidence>
<dbReference type="SUPFAM" id="SSF49785">
    <property type="entry name" value="Galactose-binding domain-like"/>
    <property type="match status" value="1"/>
</dbReference>
<dbReference type="InterPro" id="IPR005084">
    <property type="entry name" value="CBM6"/>
</dbReference>
<dbReference type="Gene3D" id="2.60.40.3710">
    <property type="match status" value="1"/>
</dbReference>
<evidence type="ECO:0000256" key="1">
    <source>
        <dbReference type="ARBA" id="ARBA00022617"/>
    </source>
</evidence>
<dbReference type="Pfam" id="PF18962">
    <property type="entry name" value="Por_Secre_tail"/>
    <property type="match status" value="1"/>
</dbReference>
<dbReference type="CDD" id="cd00146">
    <property type="entry name" value="PKD"/>
    <property type="match status" value="1"/>
</dbReference>
<dbReference type="SMART" id="SM00635">
    <property type="entry name" value="BID_2"/>
    <property type="match status" value="4"/>
</dbReference>
<dbReference type="Pfam" id="PF21419">
    <property type="entry name" value="RoxA-like_Cyt-c"/>
    <property type="match status" value="1"/>
</dbReference>
<dbReference type="SUPFAM" id="SSF49373">
    <property type="entry name" value="Invasin/intimin cell-adhesion fragments"/>
    <property type="match status" value="4"/>
</dbReference>
<keyword evidence="3" id="KW-0732">Signal</keyword>
<dbReference type="InterPro" id="IPR032812">
    <property type="entry name" value="SbsA_Ig"/>
</dbReference>
<keyword evidence="6" id="KW-1133">Transmembrane helix</keyword>
<dbReference type="InterPro" id="IPR051200">
    <property type="entry name" value="Host-pathogen_enzymatic-act"/>
</dbReference>
<dbReference type="Gene3D" id="2.60.40.1080">
    <property type="match status" value="4"/>
</dbReference>
<dbReference type="Pfam" id="PF08309">
    <property type="entry name" value="LVIVD"/>
    <property type="match status" value="2"/>
</dbReference>
<feature type="transmembrane region" description="Helical" evidence="6">
    <location>
        <begin position="12"/>
        <end position="33"/>
    </location>
</feature>
<dbReference type="InterPro" id="IPR008979">
    <property type="entry name" value="Galactose-bd-like_sf"/>
</dbReference>
<gene>
    <name evidence="10" type="ORF">HCU67_08110</name>
</gene>
<dbReference type="Pfam" id="PF13205">
    <property type="entry name" value="Big_5"/>
    <property type="match status" value="1"/>
</dbReference>
<feature type="domain" description="PKD" evidence="7">
    <location>
        <begin position="515"/>
        <end position="550"/>
    </location>
</feature>
<evidence type="ECO:0000256" key="4">
    <source>
        <dbReference type="ARBA" id="ARBA00023004"/>
    </source>
</evidence>
<evidence type="ECO:0000256" key="6">
    <source>
        <dbReference type="SAM" id="Phobius"/>
    </source>
</evidence>
<dbReference type="Gene3D" id="2.130.10.10">
    <property type="entry name" value="YVTN repeat-like/Quinoprotein amine dehydrogenase"/>
    <property type="match status" value="2"/>
</dbReference>